<comment type="caution">
    <text evidence="1">The sequence shown here is derived from an EMBL/GenBank/DDBJ whole genome shotgun (WGS) entry which is preliminary data.</text>
</comment>
<dbReference type="AlphaFoldDB" id="A0A136WGS9"/>
<dbReference type="EMBL" id="LRVM01000002">
    <property type="protein sequence ID" value="KXL53650.1"/>
    <property type="molecule type" value="Genomic_DNA"/>
</dbReference>
<dbReference type="RefSeq" id="WP_066085068.1">
    <property type="nucleotide sequence ID" value="NZ_LRVM01000002.1"/>
</dbReference>
<dbReference type="OrthoDB" id="1918568at2"/>
<dbReference type="Proteomes" id="UP000070539">
    <property type="component" value="Unassembled WGS sequence"/>
</dbReference>
<protein>
    <submittedName>
        <fullName evidence="1">Uncharacterized protein</fullName>
    </submittedName>
</protein>
<organism evidence="1 2">
    <name type="scientific">Anaerotignum neopropionicum</name>
    <dbReference type="NCBI Taxonomy" id="36847"/>
    <lineage>
        <taxon>Bacteria</taxon>
        <taxon>Bacillati</taxon>
        <taxon>Bacillota</taxon>
        <taxon>Clostridia</taxon>
        <taxon>Lachnospirales</taxon>
        <taxon>Anaerotignaceae</taxon>
        <taxon>Anaerotignum</taxon>
    </lineage>
</organism>
<evidence type="ECO:0000313" key="2">
    <source>
        <dbReference type="Proteomes" id="UP000070539"/>
    </source>
</evidence>
<evidence type="ECO:0000313" key="1">
    <source>
        <dbReference type="EMBL" id="KXL53650.1"/>
    </source>
</evidence>
<dbReference type="STRING" id="36847.CLNEO_08760"/>
<reference evidence="1 2" key="1">
    <citation type="submission" date="2016-01" db="EMBL/GenBank/DDBJ databases">
        <title>Genome sequence of Clostridium neopropionicum X4, DSM-3847.</title>
        <authorList>
            <person name="Poehlein A."/>
            <person name="Beck M.H."/>
            <person name="Bengelsdorf F.R."/>
            <person name="Daniel R."/>
            <person name="Duerre P."/>
        </authorList>
    </citation>
    <scope>NUCLEOTIDE SEQUENCE [LARGE SCALE GENOMIC DNA]</scope>
    <source>
        <strain evidence="1 2">DSM-3847</strain>
    </source>
</reference>
<sequence>MLYTKKEKNEIERVRKVFEKHIQQMTAYDLVWSDKVGYVWLAISIDPVYIDTGNWIESAAGLCYECLNDIALDVFGMTGNDHDFEDADPLELAEIKRRWKPYIGQLPEYAYLCDELLSRSK</sequence>
<name>A0A136WGS9_9FIRM</name>
<accession>A0A136WGS9</accession>
<keyword evidence="2" id="KW-1185">Reference proteome</keyword>
<dbReference type="PATRIC" id="fig|36847.3.peg.1031"/>
<gene>
    <name evidence="1" type="ORF">CLNEO_08760</name>
</gene>
<proteinExistence type="predicted"/>